<dbReference type="Proteomes" id="UP001497472">
    <property type="component" value="Unassembled WGS sequence"/>
</dbReference>
<organism evidence="6 7">
    <name type="scientific">Leptosia nina</name>
    <dbReference type="NCBI Taxonomy" id="320188"/>
    <lineage>
        <taxon>Eukaryota</taxon>
        <taxon>Metazoa</taxon>
        <taxon>Ecdysozoa</taxon>
        <taxon>Arthropoda</taxon>
        <taxon>Hexapoda</taxon>
        <taxon>Insecta</taxon>
        <taxon>Pterygota</taxon>
        <taxon>Neoptera</taxon>
        <taxon>Endopterygota</taxon>
        <taxon>Lepidoptera</taxon>
        <taxon>Glossata</taxon>
        <taxon>Ditrysia</taxon>
        <taxon>Papilionoidea</taxon>
        <taxon>Pieridae</taxon>
        <taxon>Pierinae</taxon>
        <taxon>Leptosia</taxon>
    </lineage>
</organism>
<evidence type="ECO:0000256" key="3">
    <source>
        <dbReference type="ARBA" id="ARBA00022690"/>
    </source>
</evidence>
<dbReference type="GO" id="GO:0030414">
    <property type="term" value="F:peptidase inhibitor activity"/>
    <property type="evidence" value="ECO:0007669"/>
    <property type="project" value="UniProtKB-KW"/>
</dbReference>
<dbReference type="EMBL" id="CAVLEF010000086">
    <property type="protein sequence ID" value="CAK1550656.1"/>
    <property type="molecule type" value="Genomic_DNA"/>
</dbReference>
<accession>A0AAV1JRE1</accession>
<name>A0AAV1JRE1_9NEOP</name>
<feature type="domain" description="Kazal-like" evidence="5">
    <location>
        <begin position="125"/>
        <end position="164"/>
    </location>
</feature>
<keyword evidence="3" id="KW-0646">Protease inhibitor</keyword>
<dbReference type="InterPro" id="IPR036058">
    <property type="entry name" value="Kazal_dom_sf"/>
</dbReference>
<evidence type="ECO:0000313" key="6">
    <source>
        <dbReference type="EMBL" id="CAK1550656.1"/>
    </source>
</evidence>
<comment type="caution">
    <text evidence="6">The sequence shown here is derived from an EMBL/GenBank/DDBJ whole genome shotgun (WGS) entry which is preliminary data.</text>
</comment>
<evidence type="ECO:0000256" key="1">
    <source>
        <dbReference type="ARBA" id="ARBA00004613"/>
    </source>
</evidence>
<dbReference type="Gene3D" id="3.30.60.30">
    <property type="match status" value="4"/>
</dbReference>
<keyword evidence="2" id="KW-0964">Secreted</keyword>
<dbReference type="CDD" id="cd00104">
    <property type="entry name" value="KAZAL_FS"/>
    <property type="match status" value="3"/>
</dbReference>
<evidence type="ECO:0000313" key="7">
    <source>
        <dbReference type="Proteomes" id="UP001497472"/>
    </source>
</evidence>
<sequence length="226" mass="24828">MSCESRALVRIGLSPLTVTNRTQCTFRCNCYKSVVPVCGTDGKSYKNLCILQCASMNKQALPGGTAIGVQYSGACQQCTCPQKNHPVCGTDGNTYASDCHLTCEMNRIQRLGGNLSIAHKGECGCVCPQIDEPVCASDGNTYGNKCVLDCENRVRHNQNQGPLHVVFYGQCKPYSYFNCNACPQIYRPVCGTDGNTYWNICFLFCNSRCNIFNRLPTVRLCSYGPC</sequence>
<keyword evidence="7" id="KW-1185">Reference proteome</keyword>
<dbReference type="InterPro" id="IPR002350">
    <property type="entry name" value="Kazal_dom"/>
</dbReference>
<feature type="domain" description="Kazal-like" evidence="5">
    <location>
        <begin position="18"/>
        <end position="68"/>
    </location>
</feature>
<dbReference type="Pfam" id="PF00050">
    <property type="entry name" value="Kazal_1"/>
    <property type="match status" value="4"/>
</dbReference>
<evidence type="ECO:0000256" key="2">
    <source>
        <dbReference type="ARBA" id="ARBA00022525"/>
    </source>
</evidence>
<comment type="subcellular location">
    <subcellularLocation>
        <location evidence="1">Secreted</location>
    </subcellularLocation>
</comment>
<feature type="domain" description="Kazal-like" evidence="5">
    <location>
        <begin position="69"/>
        <end position="124"/>
    </location>
</feature>
<keyword evidence="4" id="KW-1015">Disulfide bond</keyword>
<dbReference type="PANTHER" id="PTHR21312">
    <property type="entry name" value="SERINE PROTEASE INHIBITOR"/>
    <property type="match status" value="1"/>
</dbReference>
<feature type="domain" description="Kazal-like" evidence="5">
    <location>
        <begin position="165"/>
        <end position="226"/>
    </location>
</feature>
<reference evidence="6 7" key="1">
    <citation type="submission" date="2023-11" db="EMBL/GenBank/DDBJ databases">
        <authorList>
            <person name="Okamura Y."/>
        </authorList>
    </citation>
    <scope>NUCLEOTIDE SEQUENCE [LARGE SCALE GENOMIC DNA]</scope>
</reference>
<proteinExistence type="predicted"/>
<evidence type="ECO:0000256" key="4">
    <source>
        <dbReference type="ARBA" id="ARBA00023157"/>
    </source>
</evidence>
<dbReference type="SMART" id="SM00280">
    <property type="entry name" value="KAZAL"/>
    <property type="match status" value="4"/>
</dbReference>
<dbReference type="PROSITE" id="PS51465">
    <property type="entry name" value="KAZAL_2"/>
    <property type="match status" value="4"/>
</dbReference>
<dbReference type="PROSITE" id="PS00282">
    <property type="entry name" value="KAZAL_1"/>
    <property type="match status" value="2"/>
</dbReference>
<evidence type="ECO:0000259" key="5">
    <source>
        <dbReference type="PROSITE" id="PS51465"/>
    </source>
</evidence>
<dbReference type="GO" id="GO:0005576">
    <property type="term" value="C:extracellular region"/>
    <property type="evidence" value="ECO:0007669"/>
    <property type="project" value="UniProtKB-SubCell"/>
</dbReference>
<dbReference type="SUPFAM" id="SSF100895">
    <property type="entry name" value="Kazal-type serine protease inhibitors"/>
    <property type="match status" value="4"/>
</dbReference>
<dbReference type="PANTHER" id="PTHR21312:SF28">
    <property type="entry name" value="OVOINHIBITOR-RELATED"/>
    <property type="match status" value="1"/>
</dbReference>
<protein>
    <recommendedName>
        <fullName evidence="5">Kazal-like domain-containing protein</fullName>
    </recommendedName>
</protein>
<gene>
    <name evidence="6" type="ORF">LNINA_LOCUS9870</name>
</gene>
<dbReference type="AlphaFoldDB" id="A0AAV1JRE1"/>